<feature type="transmembrane region" description="Helical" evidence="1">
    <location>
        <begin position="157"/>
        <end position="176"/>
    </location>
</feature>
<keyword evidence="1" id="KW-0812">Transmembrane</keyword>
<evidence type="ECO:0000256" key="2">
    <source>
        <dbReference type="SAM" id="SignalP"/>
    </source>
</evidence>
<dbReference type="GO" id="GO:0007165">
    <property type="term" value="P:signal transduction"/>
    <property type="evidence" value="ECO:0007669"/>
    <property type="project" value="InterPro"/>
</dbReference>
<feature type="chain" id="PRO_5012351992" description="Death domain-containing protein" evidence="2">
    <location>
        <begin position="18"/>
        <end position="252"/>
    </location>
</feature>
<dbReference type="SUPFAM" id="SSF47986">
    <property type="entry name" value="DEATH domain"/>
    <property type="match status" value="1"/>
</dbReference>
<dbReference type="Proteomes" id="UP000242188">
    <property type="component" value="Unassembled WGS sequence"/>
</dbReference>
<dbReference type="InterPro" id="IPR011029">
    <property type="entry name" value="DEATH-like_dom_sf"/>
</dbReference>
<evidence type="ECO:0000313" key="5">
    <source>
        <dbReference type="Proteomes" id="UP000242188"/>
    </source>
</evidence>
<protein>
    <recommendedName>
        <fullName evidence="3">Death domain-containing protein</fullName>
    </recommendedName>
</protein>
<accession>A0A210QKF4</accession>
<evidence type="ECO:0000259" key="3">
    <source>
        <dbReference type="PROSITE" id="PS50017"/>
    </source>
</evidence>
<reference evidence="4 5" key="1">
    <citation type="journal article" date="2017" name="Nat. Ecol. Evol.">
        <title>Scallop genome provides insights into evolution of bilaterian karyotype and development.</title>
        <authorList>
            <person name="Wang S."/>
            <person name="Zhang J."/>
            <person name="Jiao W."/>
            <person name="Li J."/>
            <person name="Xun X."/>
            <person name="Sun Y."/>
            <person name="Guo X."/>
            <person name="Huan P."/>
            <person name="Dong B."/>
            <person name="Zhang L."/>
            <person name="Hu X."/>
            <person name="Sun X."/>
            <person name="Wang J."/>
            <person name="Zhao C."/>
            <person name="Wang Y."/>
            <person name="Wang D."/>
            <person name="Huang X."/>
            <person name="Wang R."/>
            <person name="Lv J."/>
            <person name="Li Y."/>
            <person name="Zhang Z."/>
            <person name="Liu B."/>
            <person name="Lu W."/>
            <person name="Hui Y."/>
            <person name="Liang J."/>
            <person name="Zhou Z."/>
            <person name="Hou R."/>
            <person name="Li X."/>
            <person name="Liu Y."/>
            <person name="Li H."/>
            <person name="Ning X."/>
            <person name="Lin Y."/>
            <person name="Zhao L."/>
            <person name="Xing Q."/>
            <person name="Dou J."/>
            <person name="Li Y."/>
            <person name="Mao J."/>
            <person name="Guo H."/>
            <person name="Dou H."/>
            <person name="Li T."/>
            <person name="Mu C."/>
            <person name="Jiang W."/>
            <person name="Fu Q."/>
            <person name="Fu X."/>
            <person name="Miao Y."/>
            <person name="Liu J."/>
            <person name="Yu Q."/>
            <person name="Li R."/>
            <person name="Liao H."/>
            <person name="Li X."/>
            <person name="Kong Y."/>
            <person name="Jiang Z."/>
            <person name="Chourrout D."/>
            <person name="Li R."/>
            <person name="Bao Z."/>
        </authorList>
    </citation>
    <scope>NUCLEOTIDE SEQUENCE [LARGE SCALE GENOMIC DNA]</scope>
    <source>
        <strain evidence="4 5">PY_sf001</strain>
    </source>
</reference>
<gene>
    <name evidence="4" type="ORF">KP79_PYT05054</name>
</gene>
<comment type="caution">
    <text evidence="4">The sequence shown here is derived from an EMBL/GenBank/DDBJ whole genome shotgun (WGS) entry which is preliminary data.</text>
</comment>
<dbReference type="AlphaFoldDB" id="A0A210QKF4"/>
<dbReference type="EMBL" id="NEDP02003190">
    <property type="protein sequence ID" value="OWF49237.1"/>
    <property type="molecule type" value="Genomic_DNA"/>
</dbReference>
<keyword evidence="1" id="KW-0472">Membrane</keyword>
<organism evidence="4 5">
    <name type="scientific">Mizuhopecten yessoensis</name>
    <name type="common">Japanese scallop</name>
    <name type="synonym">Patinopecten yessoensis</name>
    <dbReference type="NCBI Taxonomy" id="6573"/>
    <lineage>
        <taxon>Eukaryota</taxon>
        <taxon>Metazoa</taxon>
        <taxon>Spiralia</taxon>
        <taxon>Lophotrochozoa</taxon>
        <taxon>Mollusca</taxon>
        <taxon>Bivalvia</taxon>
        <taxon>Autobranchia</taxon>
        <taxon>Pteriomorphia</taxon>
        <taxon>Pectinida</taxon>
        <taxon>Pectinoidea</taxon>
        <taxon>Pectinidae</taxon>
        <taxon>Mizuhopecten</taxon>
    </lineage>
</organism>
<keyword evidence="1" id="KW-1133">Transmembrane helix</keyword>
<keyword evidence="2" id="KW-0732">Signal</keyword>
<feature type="signal peptide" evidence="2">
    <location>
        <begin position="1"/>
        <end position="17"/>
    </location>
</feature>
<proteinExistence type="predicted"/>
<feature type="domain" description="Death" evidence="3">
    <location>
        <begin position="69"/>
        <end position="106"/>
    </location>
</feature>
<dbReference type="PROSITE" id="PS50017">
    <property type="entry name" value="DEATH_DOMAIN"/>
    <property type="match status" value="1"/>
</dbReference>
<sequence length="252" mass="28223">MKTTVSCILLFVHLAAPTIDMNMKEMVYIANELSPNECKMLSEALHRKTFQLWDPVSGAGNPDDTCLNILLRWDSTEGKGKTFNTLALRLSQIGRSDVADKISKEIYHEEAEAIHKNFLDDPFRSMIVTNSILLDDDQPSETVVKSNVKDNSLTTTGVMMIFIGATSFFILLAVSFRKCCPGCFCRTWRRLAPDTMVEVCNLCCGELRVCCVELGSDYRQFVVGAKPREEDVLTLLPDIEQSESVTVQHNAL</sequence>
<evidence type="ECO:0000256" key="1">
    <source>
        <dbReference type="SAM" id="Phobius"/>
    </source>
</evidence>
<name>A0A210QKF4_MIZYE</name>
<dbReference type="InterPro" id="IPR000488">
    <property type="entry name" value="Death_dom"/>
</dbReference>
<keyword evidence="5" id="KW-1185">Reference proteome</keyword>
<evidence type="ECO:0000313" key="4">
    <source>
        <dbReference type="EMBL" id="OWF49237.1"/>
    </source>
</evidence>
<dbReference type="Gene3D" id="1.10.533.10">
    <property type="entry name" value="Death Domain, Fas"/>
    <property type="match status" value="1"/>
</dbReference>